<dbReference type="AlphaFoldDB" id="A0A1C7MGK1"/>
<comment type="caution">
    <text evidence="2">The sequence shown here is derived from an EMBL/GenBank/DDBJ whole genome shotgun (WGS) entry which is preliminary data.</text>
</comment>
<reference evidence="2 3" key="1">
    <citation type="submission" date="2016-03" db="EMBL/GenBank/DDBJ databases">
        <title>Whole genome sequencing of Grifola frondosa 9006-11.</title>
        <authorList>
            <person name="Min B."/>
            <person name="Park H."/>
            <person name="Kim J.-G."/>
            <person name="Cho H."/>
            <person name="Oh Y.-L."/>
            <person name="Kong W.-S."/>
            <person name="Choi I.-G."/>
        </authorList>
    </citation>
    <scope>NUCLEOTIDE SEQUENCE [LARGE SCALE GENOMIC DNA]</scope>
    <source>
        <strain evidence="2 3">9006-11</strain>
    </source>
</reference>
<organism evidence="2 3">
    <name type="scientific">Grifola frondosa</name>
    <name type="common">Maitake</name>
    <name type="synonym">Polyporus frondosus</name>
    <dbReference type="NCBI Taxonomy" id="5627"/>
    <lineage>
        <taxon>Eukaryota</taxon>
        <taxon>Fungi</taxon>
        <taxon>Dikarya</taxon>
        <taxon>Basidiomycota</taxon>
        <taxon>Agaricomycotina</taxon>
        <taxon>Agaricomycetes</taxon>
        <taxon>Polyporales</taxon>
        <taxon>Grifolaceae</taxon>
        <taxon>Grifola</taxon>
    </lineage>
</organism>
<dbReference type="Proteomes" id="UP000092993">
    <property type="component" value="Unassembled WGS sequence"/>
</dbReference>
<keyword evidence="1" id="KW-0472">Membrane</keyword>
<evidence type="ECO:0000256" key="1">
    <source>
        <dbReference type="SAM" id="Phobius"/>
    </source>
</evidence>
<dbReference type="STRING" id="5627.A0A1C7MGK1"/>
<gene>
    <name evidence="2" type="ORF">A0H81_04847</name>
</gene>
<keyword evidence="3" id="KW-1185">Reference proteome</keyword>
<evidence type="ECO:0000313" key="2">
    <source>
        <dbReference type="EMBL" id="OBZ75589.1"/>
    </source>
</evidence>
<keyword evidence="1" id="KW-1133">Transmembrane helix</keyword>
<evidence type="ECO:0000313" key="3">
    <source>
        <dbReference type="Proteomes" id="UP000092993"/>
    </source>
</evidence>
<dbReference type="EMBL" id="LUGG01000004">
    <property type="protein sequence ID" value="OBZ75589.1"/>
    <property type="molecule type" value="Genomic_DNA"/>
</dbReference>
<protein>
    <submittedName>
        <fullName evidence="2">Uncharacterized protein</fullName>
    </submittedName>
</protein>
<accession>A0A1C7MGK1</accession>
<name>A0A1C7MGK1_GRIFR</name>
<sequence length="471" mass="52403">MKSQPDLPGYLPARRQRRALHLFQGVLLLSTAAVFSTLLPIPYNFLQATDASLQFIPSPAVVDPASEWKDDVWPIREQTPWDISTDYPFPRLLEYDVTEGTWLRLDVHPKTGEIVFDMLGDLYCLPAGAYDEARPQSAEAWRARPVLLGVPHDSDPHFSPEGNSIVFRSDAELGVENIWVMAWKGCDEMDVRSNYADEELLYALEMKNDEEELLASGVNETQERKQHQQIGPEQFIWRGNDTLIYSKNVKDANGAFSYSKDVHSGIYAIFSTNLTSKRTTTVVDAFPGGASRPELSRDGRTLAFVRRVRDKEALVLKDLVTGTIHHAWMASPMTLEHWTNLSCPVTRNARGERTAAGTPRAVSFVAHIEKRLAETLTVQTDIKSLETADTQRVHAFTELRVDDAGSRAVFQASGATYVVDVVDGGAHHAQEVPVLHAGAPYYSPSFIAGYDDLVCTRAGPMSTSPPSNWQT</sequence>
<dbReference type="OrthoDB" id="194468at2759"/>
<proteinExistence type="predicted"/>
<dbReference type="SUPFAM" id="SSF82171">
    <property type="entry name" value="DPP6 N-terminal domain-like"/>
    <property type="match status" value="1"/>
</dbReference>
<keyword evidence="1" id="KW-0812">Transmembrane</keyword>
<dbReference type="InterPro" id="IPR011659">
    <property type="entry name" value="WD40"/>
</dbReference>
<dbReference type="Pfam" id="PF07676">
    <property type="entry name" value="PD40"/>
    <property type="match status" value="1"/>
</dbReference>
<feature type="transmembrane region" description="Helical" evidence="1">
    <location>
        <begin position="20"/>
        <end position="43"/>
    </location>
</feature>